<dbReference type="PANTHER" id="PTHR23014:SF1">
    <property type="entry name" value="DUF38 DOMAIN-CONTAINING PROTEIN-RELATED"/>
    <property type="match status" value="1"/>
</dbReference>
<evidence type="ECO:0000313" key="2">
    <source>
        <dbReference type="EMBL" id="KAF1754821.1"/>
    </source>
</evidence>
<dbReference type="CTD" id="9808762"/>
<dbReference type="KEGG" id="crq:GCK72_021385"/>
<dbReference type="InterPro" id="IPR002900">
    <property type="entry name" value="DUF38/FTH_CAE_spp"/>
</dbReference>
<sequence>MESLDLEVTQQSQLLLILPYIDPDAVSYLRIERYGSRDVALKSDDMVKLENWKKMGNSIHIGLNNGNIGDFLNFSDIYVKFPMITVEDLVFLKETFLNSSHMNCVYLQVVTPFDLPELLEVFGPTENDINYMGSHRKRWFFKCYSKPEDILSIDFNPRCLQFQREN</sequence>
<dbReference type="EMBL" id="WUAV01000005">
    <property type="protein sequence ID" value="KAF1754821.1"/>
    <property type="molecule type" value="Genomic_DNA"/>
</dbReference>
<dbReference type="RefSeq" id="XP_003104692.2">
    <property type="nucleotide sequence ID" value="XM_003104644.2"/>
</dbReference>
<dbReference type="GeneID" id="9808762"/>
<gene>
    <name evidence="2" type="ORF">GCK72_021385</name>
</gene>
<dbReference type="Proteomes" id="UP000483820">
    <property type="component" value="Chromosome V"/>
</dbReference>
<dbReference type="Pfam" id="PF01827">
    <property type="entry name" value="FTH"/>
    <property type="match status" value="1"/>
</dbReference>
<comment type="caution">
    <text evidence="2">The sequence shown here is derived from an EMBL/GenBank/DDBJ whole genome shotgun (WGS) entry which is preliminary data.</text>
</comment>
<dbReference type="PANTHER" id="PTHR23014">
    <property type="entry name" value="F-BOX A PROTEIN"/>
    <property type="match status" value="1"/>
</dbReference>
<evidence type="ECO:0000313" key="3">
    <source>
        <dbReference type="Proteomes" id="UP000483820"/>
    </source>
</evidence>
<accession>A0A6A5GJP5</accession>
<evidence type="ECO:0000259" key="1">
    <source>
        <dbReference type="Pfam" id="PF01827"/>
    </source>
</evidence>
<reference evidence="2 3" key="1">
    <citation type="submission" date="2019-12" db="EMBL/GenBank/DDBJ databases">
        <title>Chromosome-level assembly of the Caenorhabditis remanei genome.</title>
        <authorList>
            <person name="Teterina A.A."/>
            <person name="Willis J.H."/>
            <person name="Phillips P.C."/>
        </authorList>
    </citation>
    <scope>NUCLEOTIDE SEQUENCE [LARGE SCALE GENOMIC DNA]</scope>
    <source>
        <strain evidence="2 3">PX506</strain>
        <tissue evidence="2">Whole organism</tissue>
    </source>
</reference>
<feature type="domain" description="DUF38" evidence="1">
    <location>
        <begin position="2"/>
        <end position="124"/>
    </location>
</feature>
<dbReference type="AlphaFoldDB" id="A0A6A5GJP5"/>
<proteinExistence type="predicted"/>
<name>A0A6A5GJP5_CAERE</name>
<organism evidence="2 3">
    <name type="scientific">Caenorhabditis remanei</name>
    <name type="common">Caenorhabditis vulgaris</name>
    <dbReference type="NCBI Taxonomy" id="31234"/>
    <lineage>
        <taxon>Eukaryota</taxon>
        <taxon>Metazoa</taxon>
        <taxon>Ecdysozoa</taxon>
        <taxon>Nematoda</taxon>
        <taxon>Chromadorea</taxon>
        <taxon>Rhabditida</taxon>
        <taxon>Rhabditina</taxon>
        <taxon>Rhabditomorpha</taxon>
        <taxon>Rhabditoidea</taxon>
        <taxon>Rhabditidae</taxon>
        <taxon>Peloderinae</taxon>
        <taxon>Caenorhabditis</taxon>
    </lineage>
</organism>
<protein>
    <recommendedName>
        <fullName evidence="1">DUF38 domain-containing protein</fullName>
    </recommendedName>
</protein>